<feature type="region of interest" description="Disordered" evidence="1">
    <location>
        <begin position="156"/>
        <end position="185"/>
    </location>
</feature>
<dbReference type="OrthoDB" id="10582657at2759"/>
<evidence type="ECO:0000313" key="2">
    <source>
        <dbReference type="EMBL" id="RFU76115.1"/>
    </source>
</evidence>
<evidence type="ECO:0000313" key="3">
    <source>
        <dbReference type="Proteomes" id="UP000266272"/>
    </source>
</evidence>
<keyword evidence="3" id="KW-1185">Reference proteome</keyword>
<feature type="region of interest" description="Disordered" evidence="1">
    <location>
        <begin position="1"/>
        <end position="46"/>
    </location>
</feature>
<dbReference type="EMBL" id="PXOA01000380">
    <property type="protein sequence ID" value="RFU76115.1"/>
    <property type="molecule type" value="Genomic_DNA"/>
</dbReference>
<evidence type="ECO:0000256" key="1">
    <source>
        <dbReference type="SAM" id="MobiDB-lite"/>
    </source>
</evidence>
<dbReference type="AlphaFoldDB" id="A0A395NJ31"/>
<dbReference type="Proteomes" id="UP000266272">
    <property type="component" value="Unassembled WGS sequence"/>
</dbReference>
<proteinExistence type="predicted"/>
<protein>
    <submittedName>
        <fullName evidence="2">Uncharacterized protein</fullName>
    </submittedName>
</protein>
<gene>
    <name evidence="2" type="ORF">TARUN_6144</name>
</gene>
<feature type="compositionally biased region" description="Polar residues" evidence="1">
    <location>
        <begin position="20"/>
        <end position="43"/>
    </location>
</feature>
<accession>A0A395NJ31</accession>
<reference evidence="2 3" key="1">
    <citation type="journal article" date="2018" name="PLoS Pathog.">
        <title>Evolution of structural diversity of trichothecenes, a family of toxins produced by plant pathogenic and entomopathogenic fungi.</title>
        <authorList>
            <person name="Proctor R.H."/>
            <person name="McCormick S.P."/>
            <person name="Kim H.S."/>
            <person name="Cardoza R.E."/>
            <person name="Stanley A.M."/>
            <person name="Lindo L."/>
            <person name="Kelly A."/>
            <person name="Brown D.W."/>
            <person name="Lee T."/>
            <person name="Vaughan M.M."/>
            <person name="Alexander N.J."/>
            <person name="Busman M."/>
            <person name="Gutierrez S."/>
        </authorList>
    </citation>
    <scope>NUCLEOTIDE SEQUENCE [LARGE SCALE GENOMIC DNA]</scope>
    <source>
        <strain evidence="2 3">IBT 40837</strain>
    </source>
</reference>
<comment type="caution">
    <text evidence="2">The sequence shown here is derived from an EMBL/GenBank/DDBJ whole genome shotgun (WGS) entry which is preliminary data.</text>
</comment>
<feature type="compositionally biased region" description="Low complexity" evidence="1">
    <location>
        <begin position="1"/>
        <end position="18"/>
    </location>
</feature>
<organism evidence="2 3">
    <name type="scientific">Trichoderma arundinaceum</name>
    <dbReference type="NCBI Taxonomy" id="490622"/>
    <lineage>
        <taxon>Eukaryota</taxon>
        <taxon>Fungi</taxon>
        <taxon>Dikarya</taxon>
        <taxon>Ascomycota</taxon>
        <taxon>Pezizomycotina</taxon>
        <taxon>Sordariomycetes</taxon>
        <taxon>Hypocreomycetidae</taxon>
        <taxon>Hypocreales</taxon>
        <taxon>Hypocreaceae</taxon>
        <taxon>Trichoderma</taxon>
    </lineage>
</organism>
<name>A0A395NJ31_TRIAR</name>
<sequence length="212" mass="24420">MPPLYTSTTSFTTKQPTTAGCRQNQSKIPNNTIQPPFQDTGQPRPSKLRKIVSLTSRSWKSFQQRSLANDERYHLGNLLCINKKKRKPPPPYPDPDIMPPVHESPISTMLSLPQPRLASLPRLVPPLSNTARLIPTRPGDRPIVQSAWYFHVHLPSEQERPSQQQQQPRVDTQDPRHRRPVPNYFVTPYRPYRRIAPEIRVHPPQDDGRKAL</sequence>